<dbReference type="EMBL" id="JAGHKO010000002">
    <property type="protein sequence ID" value="MBO9201296.1"/>
    <property type="molecule type" value="Genomic_DNA"/>
</dbReference>
<organism evidence="2 3">
    <name type="scientific">Niastella soli</name>
    <dbReference type="NCBI Taxonomy" id="2821487"/>
    <lineage>
        <taxon>Bacteria</taxon>
        <taxon>Pseudomonadati</taxon>
        <taxon>Bacteroidota</taxon>
        <taxon>Chitinophagia</taxon>
        <taxon>Chitinophagales</taxon>
        <taxon>Chitinophagaceae</taxon>
        <taxon>Niastella</taxon>
    </lineage>
</organism>
<keyword evidence="3" id="KW-1185">Reference proteome</keyword>
<comment type="caution">
    <text evidence="2">The sequence shown here is derived from an EMBL/GenBank/DDBJ whole genome shotgun (WGS) entry which is preliminary data.</text>
</comment>
<protein>
    <submittedName>
        <fullName evidence="2">Uncharacterized protein</fullName>
    </submittedName>
</protein>
<keyword evidence="1" id="KW-0175">Coiled coil</keyword>
<accession>A0ABS3YVV0</accession>
<evidence type="ECO:0000313" key="3">
    <source>
        <dbReference type="Proteomes" id="UP000677244"/>
    </source>
</evidence>
<dbReference type="Proteomes" id="UP000677244">
    <property type="component" value="Unassembled WGS sequence"/>
</dbReference>
<proteinExistence type="predicted"/>
<evidence type="ECO:0000256" key="1">
    <source>
        <dbReference type="SAM" id="Coils"/>
    </source>
</evidence>
<name>A0ABS3YVV0_9BACT</name>
<feature type="coiled-coil region" evidence="1">
    <location>
        <begin position="20"/>
        <end position="47"/>
    </location>
</feature>
<dbReference type="RefSeq" id="WP_209139354.1">
    <property type="nucleotide sequence ID" value="NZ_JAGHKO010000002.1"/>
</dbReference>
<sequence>MDDIYKEKLMILRKRIPIGLRDGLILIEKLNGDLEKAEKQFKAEMVTLAINKTGVTSEVAIDHLIKNRFDITLAIKSIKEELKRIDDARYTVAELILRDHKNKREDALLKIMYAVEEHYNLKRESWLSVDSLKALPKEVYSFMVIMEWLQFEDWEGYDYALSFNLDLVVIHIKDQLVLADLASTLQYASSLKNFIFSKNEKTKDIQHYINASNELREHKEYQKCEGDFKRQRPLLLERLYEFVENNIACYP</sequence>
<evidence type="ECO:0000313" key="2">
    <source>
        <dbReference type="EMBL" id="MBO9201296.1"/>
    </source>
</evidence>
<reference evidence="2 3" key="1">
    <citation type="submission" date="2021-03" db="EMBL/GenBank/DDBJ databases">
        <title>Assistant Professor.</title>
        <authorList>
            <person name="Huq M.A."/>
        </authorList>
    </citation>
    <scope>NUCLEOTIDE SEQUENCE [LARGE SCALE GENOMIC DNA]</scope>
    <source>
        <strain evidence="2 3">MAH-29</strain>
    </source>
</reference>
<gene>
    <name evidence="2" type="ORF">J7I42_13530</name>
</gene>